<reference evidence="1" key="1">
    <citation type="journal article" date="2022" name="bioRxiv">
        <title>Sequencing and chromosome-scale assembly of the giantPleurodeles waltlgenome.</title>
        <authorList>
            <person name="Brown T."/>
            <person name="Elewa A."/>
            <person name="Iarovenko S."/>
            <person name="Subramanian E."/>
            <person name="Araus A.J."/>
            <person name="Petzold A."/>
            <person name="Susuki M."/>
            <person name="Suzuki K.-i.T."/>
            <person name="Hayashi T."/>
            <person name="Toyoda A."/>
            <person name="Oliveira C."/>
            <person name="Osipova E."/>
            <person name="Leigh N.D."/>
            <person name="Simon A."/>
            <person name="Yun M.H."/>
        </authorList>
    </citation>
    <scope>NUCLEOTIDE SEQUENCE</scope>
    <source>
        <strain evidence="1">20211129_DDA</strain>
        <tissue evidence="1">Liver</tissue>
    </source>
</reference>
<dbReference type="EMBL" id="JANPWB010000011">
    <property type="protein sequence ID" value="KAJ1122821.1"/>
    <property type="molecule type" value="Genomic_DNA"/>
</dbReference>
<dbReference type="InterPro" id="IPR036397">
    <property type="entry name" value="RNaseH_sf"/>
</dbReference>
<keyword evidence="2" id="KW-1185">Reference proteome</keyword>
<protein>
    <recommendedName>
        <fullName evidence="3">Integrase catalytic domain-containing protein</fullName>
    </recommendedName>
</protein>
<dbReference type="PANTHER" id="PTHR37984:SF11">
    <property type="entry name" value="INTEGRASE CATALYTIC DOMAIN-CONTAINING PROTEIN"/>
    <property type="match status" value="1"/>
</dbReference>
<evidence type="ECO:0008006" key="3">
    <source>
        <dbReference type="Google" id="ProtNLM"/>
    </source>
</evidence>
<sequence length="118" mass="13350">MDPPFSSREWAEFLKSRNTRHRRITTRWPQANDEVEQFVKTPTKVIRITIAEAQNVESSIYAFLREYRVTPHATTGLGRTVVLARVYGPAHLTPLGGDVPLIYPTGAGHMRDPECDMG</sequence>
<proteinExistence type="predicted"/>
<dbReference type="PANTHER" id="PTHR37984">
    <property type="entry name" value="PROTEIN CBG26694"/>
    <property type="match status" value="1"/>
</dbReference>
<dbReference type="Gene3D" id="3.30.420.10">
    <property type="entry name" value="Ribonuclease H-like superfamily/Ribonuclease H"/>
    <property type="match status" value="1"/>
</dbReference>
<dbReference type="InterPro" id="IPR012337">
    <property type="entry name" value="RNaseH-like_sf"/>
</dbReference>
<evidence type="ECO:0000313" key="2">
    <source>
        <dbReference type="Proteomes" id="UP001066276"/>
    </source>
</evidence>
<dbReference type="InterPro" id="IPR050951">
    <property type="entry name" value="Retrovirus_Pol_polyprotein"/>
</dbReference>
<dbReference type="GO" id="GO:0003676">
    <property type="term" value="F:nucleic acid binding"/>
    <property type="evidence" value="ECO:0007669"/>
    <property type="project" value="InterPro"/>
</dbReference>
<dbReference type="Proteomes" id="UP001066276">
    <property type="component" value="Chromosome 7"/>
</dbReference>
<accession>A0AAV7P3Q2</accession>
<gene>
    <name evidence="1" type="ORF">NDU88_001294</name>
</gene>
<evidence type="ECO:0000313" key="1">
    <source>
        <dbReference type="EMBL" id="KAJ1122821.1"/>
    </source>
</evidence>
<comment type="caution">
    <text evidence="1">The sequence shown here is derived from an EMBL/GenBank/DDBJ whole genome shotgun (WGS) entry which is preliminary data.</text>
</comment>
<dbReference type="SUPFAM" id="SSF53098">
    <property type="entry name" value="Ribonuclease H-like"/>
    <property type="match status" value="1"/>
</dbReference>
<organism evidence="1 2">
    <name type="scientific">Pleurodeles waltl</name>
    <name type="common">Iberian ribbed newt</name>
    <dbReference type="NCBI Taxonomy" id="8319"/>
    <lineage>
        <taxon>Eukaryota</taxon>
        <taxon>Metazoa</taxon>
        <taxon>Chordata</taxon>
        <taxon>Craniata</taxon>
        <taxon>Vertebrata</taxon>
        <taxon>Euteleostomi</taxon>
        <taxon>Amphibia</taxon>
        <taxon>Batrachia</taxon>
        <taxon>Caudata</taxon>
        <taxon>Salamandroidea</taxon>
        <taxon>Salamandridae</taxon>
        <taxon>Pleurodelinae</taxon>
        <taxon>Pleurodeles</taxon>
    </lineage>
</organism>
<name>A0AAV7P3Q2_PLEWA</name>
<dbReference type="AlphaFoldDB" id="A0AAV7P3Q2"/>